<reference evidence="1 2" key="1">
    <citation type="journal article" date="2012" name="J. Bacteriol.">
        <title>Draft Genome Sequence of the Extremely Halophilic Archaeon Halogranum salarium B-1T.</title>
        <authorList>
            <person name="Kim K.K."/>
            <person name="Lee K.C."/>
            <person name="Lee J.S."/>
        </authorList>
    </citation>
    <scope>NUCLEOTIDE SEQUENCE [LARGE SCALE GENOMIC DNA]</scope>
    <source>
        <strain evidence="1 2">B-1</strain>
    </source>
</reference>
<dbReference type="AlphaFoldDB" id="J3JEC8"/>
<organism evidence="1 2">
    <name type="scientific">Halogranum salarium B-1</name>
    <dbReference type="NCBI Taxonomy" id="1210908"/>
    <lineage>
        <taxon>Archaea</taxon>
        <taxon>Methanobacteriati</taxon>
        <taxon>Methanobacteriota</taxon>
        <taxon>Stenosarchaea group</taxon>
        <taxon>Halobacteria</taxon>
        <taxon>Halobacteriales</taxon>
        <taxon>Haloferacaceae</taxon>
    </lineage>
</organism>
<sequence>MAGPPSSMTWADLFARAADYDVDEETVADALQEHRDA</sequence>
<name>J3JEC8_9EURY</name>
<protein>
    <submittedName>
        <fullName evidence="1">Uncharacterized protein</fullName>
    </submittedName>
</protein>
<evidence type="ECO:0000313" key="2">
    <source>
        <dbReference type="Proteomes" id="UP000007813"/>
    </source>
</evidence>
<comment type="caution">
    <text evidence="1">The sequence shown here is derived from an EMBL/GenBank/DDBJ whole genome shotgun (WGS) entry which is preliminary data.</text>
</comment>
<proteinExistence type="predicted"/>
<accession>J3JEC8</accession>
<evidence type="ECO:0000313" key="1">
    <source>
        <dbReference type="EMBL" id="EJN58249.1"/>
    </source>
</evidence>
<gene>
    <name evidence="1" type="ORF">HSB1_36660</name>
</gene>
<dbReference type="EMBL" id="ALJD01000009">
    <property type="protein sequence ID" value="EJN58249.1"/>
    <property type="molecule type" value="Genomic_DNA"/>
</dbReference>
<dbReference type="Proteomes" id="UP000007813">
    <property type="component" value="Unassembled WGS sequence"/>
</dbReference>